<dbReference type="EMBL" id="JBBNAE010000009">
    <property type="protein sequence ID" value="KAK9097292.1"/>
    <property type="molecule type" value="Genomic_DNA"/>
</dbReference>
<protein>
    <submittedName>
        <fullName evidence="1">Uncharacterized protein</fullName>
    </submittedName>
</protein>
<gene>
    <name evidence="1" type="ORF">Sjap_022789</name>
</gene>
<evidence type="ECO:0000313" key="1">
    <source>
        <dbReference type="EMBL" id="KAK9097292.1"/>
    </source>
</evidence>
<organism evidence="1 2">
    <name type="scientific">Stephania japonica</name>
    <dbReference type="NCBI Taxonomy" id="461633"/>
    <lineage>
        <taxon>Eukaryota</taxon>
        <taxon>Viridiplantae</taxon>
        <taxon>Streptophyta</taxon>
        <taxon>Embryophyta</taxon>
        <taxon>Tracheophyta</taxon>
        <taxon>Spermatophyta</taxon>
        <taxon>Magnoliopsida</taxon>
        <taxon>Ranunculales</taxon>
        <taxon>Menispermaceae</taxon>
        <taxon>Menispermoideae</taxon>
        <taxon>Cissampelideae</taxon>
        <taxon>Stephania</taxon>
    </lineage>
</organism>
<accession>A0AAP0EUX9</accession>
<proteinExistence type="predicted"/>
<dbReference type="Proteomes" id="UP001417504">
    <property type="component" value="Unassembled WGS sequence"/>
</dbReference>
<keyword evidence="2" id="KW-1185">Reference proteome</keyword>
<dbReference type="AlphaFoldDB" id="A0AAP0EUX9"/>
<comment type="caution">
    <text evidence="1">The sequence shown here is derived from an EMBL/GenBank/DDBJ whole genome shotgun (WGS) entry which is preliminary data.</text>
</comment>
<sequence>MYQEVSIQRGILCLVIPPSLINCLPQQLLKKSLTIPTLHLLIQLTNKPSPQKTLTIIQKPRRDIVPLIPPIALSGSHPMRRRIPSLKPNIVSNSFY</sequence>
<name>A0AAP0EUX9_9MAGN</name>
<reference evidence="1 2" key="1">
    <citation type="submission" date="2024-01" db="EMBL/GenBank/DDBJ databases">
        <title>Genome assemblies of Stephania.</title>
        <authorList>
            <person name="Yang L."/>
        </authorList>
    </citation>
    <scope>NUCLEOTIDE SEQUENCE [LARGE SCALE GENOMIC DNA]</scope>
    <source>
        <strain evidence="1">QJT</strain>
        <tissue evidence="1">Leaf</tissue>
    </source>
</reference>
<evidence type="ECO:0000313" key="2">
    <source>
        <dbReference type="Proteomes" id="UP001417504"/>
    </source>
</evidence>